<keyword evidence="6" id="KW-1185">Reference proteome</keyword>
<dbReference type="Gene3D" id="2.10.25.10">
    <property type="entry name" value="Laminin"/>
    <property type="match status" value="1"/>
</dbReference>
<dbReference type="Proteomes" id="UP001381693">
    <property type="component" value="Unassembled WGS sequence"/>
</dbReference>
<keyword evidence="3" id="KW-0472">Membrane</keyword>
<keyword evidence="3" id="KW-1133">Transmembrane helix</keyword>
<keyword evidence="3" id="KW-0812">Transmembrane</keyword>
<dbReference type="AlphaFoldDB" id="A0AAN8ZPB6"/>
<comment type="caution">
    <text evidence="2">Lacks conserved residue(s) required for the propagation of feature annotation.</text>
</comment>
<sequence>MSKCQSNPCLNNGTCYEGYSKYECDCRWTSFKGPICADEIGIKMLTDTMVKYELPGTYKPTIAEKIRVGFTTTNPRGFLVGLYSNITGEYLTLAISNSGHLKVDNYEPVTWTFDAKGSADAQFNNIQYVYIGKTESMAECFVRCISRVEFDDIYPLKFYFQVDHPSITAESTPTIFEDYCWIKPIRYPEEETESRPPLEILEDILMELYLDNSAVLGGVLAILFIALLCMGFLI</sequence>
<dbReference type="EMBL" id="JAXCGZ010022821">
    <property type="protein sequence ID" value="KAK7023362.1"/>
    <property type="molecule type" value="Genomic_DNA"/>
</dbReference>
<name>A0AAN8ZPB6_HALRR</name>
<organism evidence="5 6">
    <name type="scientific">Halocaridina rubra</name>
    <name type="common">Hawaiian red shrimp</name>
    <dbReference type="NCBI Taxonomy" id="373956"/>
    <lineage>
        <taxon>Eukaryota</taxon>
        <taxon>Metazoa</taxon>
        <taxon>Ecdysozoa</taxon>
        <taxon>Arthropoda</taxon>
        <taxon>Crustacea</taxon>
        <taxon>Multicrustacea</taxon>
        <taxon>Malacostraca</taxon>
        <taxon>Eumalacostraca</taxon>
        <taxon>Eucarida</taxon>
        <taxon>Decapoda</taxon>
        <taxon>Pleocyemata</taxon>
        <taxon>Caridea</taxon>
        <taxon>Atyoidea</taxon>
        <taxon>Atyidae</taxon>
        <taxon>Halocaridina</taxon>
    </lineage>
</organism>
<feature type="transmembrane region" description="Helical" evidence="3">
    <location>
        <begin position="214"/>
        <end position="233"/>
    </location>
</feature>
<accession>A0AAN8ZPB6</accession>
<dbReference type="InterPro" id="IPR050372">
    <property type="entry name" value="Neurexin-related_CASP"/>
</dbReference>
<keyword evidence="1" id="KW-1015">Disulfide bond</keyword>
<evidence type="ECO:0000313" key="5">
    <source>
        <dbReference type="EMBL" id="KAK7023362.1"/>
    </source>
</evidence>
<dbReference type="CDD" id="cd00054">
    <property type="entry name" value="EGF_CA"/>
    <property type="match status" value="1"/>
</dbReference>
<protein>
    <submittedName>
        <fullName evidence="5">Coagulation factor 5/8 C-terminal domain, discoidin domain</fullName>
    </submittedName>
</protein>
<evidence type="ECO:0000259" key="4">
    <source>
        <dbReference type="PROSITE" id="PS50026"/>
    </source>
</evidence>
<proteinExistence type="predicted"/>
<evidence type="ECO:0000256" key="2">
    <source>
        <dbReference type="PROSITE-ProRule" id="PRU00076"/>
    </source>
</evidence>
<dbReference type="PANTHER" id="PTHR15036">
    <property type="entry name" value="PIKACHURIN-LIKE PROTEIN"/>
    <property type="match status" value="1"/>
</dbReference>
<dbReference type="InterPro" id="IPR000742">
    <property type="entry name" value="EGF"/>
</dbReference>
<gene>
    <name evidence="5" type="primary">CNTNAP1_1</name>
    <name evidence="5" type="ORF">SK128_004183</name>
</gene>
<evidence type="ECO:0000256" key="3">
    <source>
        <dbReference type="SAM" id="Phobius"/>
    </source>
</evidence>
<evidence type="ECO:0000256" key="1">
    <source>
        <dbReference type="ARBA" id="ARBA00023157"/>
    </source>
</evidence>
<reference evidence="5 6" key="1">
    <citation type="submission" date="2023-11" db="EMBL/GenBank/DDBJ databases">
        <title>Halocaridina rubra genome assembly.</title>
        <authorList>
            <person name="Smith C."/>
        </authorList>
    </citation>
    <scope>NUCLEOTIDE SEQUENCE [LARGE SCALE GENOMIC DNA]</scope>
    <source>
        <strain evidence="5">EP-1</strain>
        <tissue evidence="5">Whole</tissue>
    </source>
</reference>
<keyword evidence="2" id="KW-0245">EGF-like domain</keyword>
<dbReference type="SUPFAM" id="SSF49899">
    <property type="entry name" value="Concanavalin A-like lectins/glucanases"/>
    <property type="match status" value="1"/>
</dbReference>
<comment type="caution">
    <text evidence="5">The sequence shown here is derived from an EMBL/GenBank/DDBJ whole genome shotgun (WGS) entry which is preliminary data.</text>
</comment>
<feature type="domain" description="EGF-like" evidence="4">
    <location>
        <begin position="1"/>
        <end position="37"/>
    </location>
</feature>
<dbReference type="PANTHER" id="PTHR15036:SF91">
    <property type="entry name" value="NEUREXIN-4"/>
    <property type="match status" value="1"/>
</dbReference>
<dbReference type="InterPro" id="IPR013320">
    <property type="entry name" value="ConA-like_dom_sf"/>
</dbReference>
<evidence type="ECO:0000313" key="6">
    <source>
        <dbReference type="Proteomes" id="UP001381693"/>
    </source>
</evidence>
<dbReference type="PROSITE" id="PS50026">
    <property type="entry name" value="EGF_3"/>
    <property type="match status" value="1"/>
</dbReference>